<comment type="caution">
    <text evidence="2">The sequence shown here is derived from an EMBL/GenBank/DDBJ whole genome shotgun (WGS) entry which is preliminary data.</text>
</comment>
<proteinExistence type="predicted"/>
<reference evidence="3" key="2">
    <citation type="submission" date="2014-05" db="EMBL/GenBank/DDBJ databases">
        <title>Draft genome sequence of Virgibacillus massiliensis Vm-5.</title>
        <authorList>
            <person name="Khelaifia S."/>
            <person name="Croce O."/>
            <person name="Lagier J.C."/>
            <person name="Raoult D."/>
        </authorList>
    </citation>
    <scope>NUCLEOTIDE SEQUENCE [LARGE SCALE GENOMIC DNA]</scope>
    <source>
        <strain evidence="3">Vm-5</strain>
    </source>
</reference>
<evidence type="ECO:0000313" key="2">
    <source>
        <dbReference type="EMBL" id="CDQ41060.1"/>
    </source>
</evidence>
<dbReference type="CDD" id="cd02947">
    <property type="entry name" value="TRX_family"/>
    <property type="match status" value="1"/>
</dbReference>
<dbReference type="Proteomes" id="UP000028875">
    <property type="component" value="Unassembled WGS sequence"/>
</dbReference>
<gene>
    <name evidence="2" type="ORF">BN990_03412</name>
</gene>
<accession>A0A024QFU5</accession>
<dbReference type="OrthoDB" id="411356at2"/>
<dbReference type="AlphaFoldDB" id="A0A024QFU5"/>
<name>A0A024QFU5_9BACI</name>
<reference evidence="2 3" key="1">
    <citation type="submission" date="2014-03" db="EMBL/GenBank/DDBJ databases">
        <authorList>
            <person name="Urmite Genomes U."/>
        </authorList>
    </citation>
    <scope>NUCLEOTIDE SEQUENCE [LARGE SCALE GENOMIC DNA]</scope>
    <source>
        <strain evidence="2 3">Vm-5</strain>
    </source>
</reference>
<dbReference type="InterPro" id="IPR013766">
    <property type="entry name" value="Thioredoxin_domain"/>
</dbReference>
<evidence type="ECO:0000313" key="3">
    <source>
        <dbReference type="Proteomes" id="UP000028875"/>
    </source>
</evidence>
<organism evidence="2 3">
    <name type="scientific">Virgibacillus massiliensis</name>
    <dbReference type="NCBI Taxonomy" id="1462526"/>
    <lineage>
        <taxon>Bacteria</taxon>
        <taxon>Bacillati</taxon>
        <taxon>Bacillota</taxon>
        <taxon>Bacilli</taxon>
        <taxon>Bacillales</taxon>
        <taxon>Bacillaceae</taxon>
        <taxon>Virgibacillus</taxon>
    </lineage>
</organism>
<keyword evidence="3" id="KW-1185">Reference proteome</keyword>
<dbReference type="InterPro" id="IPR036249">
    <property type="entry name" value="Thioredoxin-like_sf"/>
</dbReference>
<evidence type="ECO:0000259" key="1">
    <source>
        <dbReference type="Pfam" id="PF00085"/>
    </source>
</evidence>
<feature type="domain" description="Thioredoxin" evidence="1">
    <location>
        <begin position="28"/>
        <end position="89"/>
    </location>
</feature>
<dbReference type="STRING" id="1462526.BN990_03412"/>
<dbReference type="RefSeq" id="WP_021288744.1">
    <property type="nucleotide sequence ID" value="NZ_BNER01000007.1"/>
</dbReference>
<sequence>MHTFQELKQINDINSFIEEHELAFLFISREGCSVCHSLLPQVQQLLTDYPQITAVHIRAELVEEVASRFSIFTVPVLLLFVNGKEYIREARIVHLDLLEAKIKRIYKNVVGTD</sequence>
<dbReference type="EMBL" id="CCDP010000002">
    <property type="protein sequence ID" value="CDQ41060.1"/>
    <property type="molecule type" value="Genomic_DNA"/>
</dbReference>
<dbReference type="Pfam" id="PF00085">
    <property type="entry name" value="Thioredoxin"/>
    <property type="match status" value="1"/>
</dbReference>
<protein>
    <submittedName>
        <fullName evidence="2">Thioredoxin</fullName>
    </submittedName>
</protein>
<dbReference type="Gene3D" id="3.40.30.10">
    <property type="entry name" value="Glutaredoxin"/>
    <property type="match status" value="1"/>
</dbReference>
<dbReference type="eggNOG" id="COG0526">
    <property type="taxonomic scope" value="Bacteria"/>
</dbReference>
<dbReference type="SUPFAM" id="SSF52833">
    <property type="entry name" value="Thioredoxin-like"/>
    <property type="match status" value="1"/>
</dbReference>